<name>A0A0F9ESH3_9ZZZZ</name>
<comment type="caution">
    <text evidence="1">The sequence shown here is derived from an EMBL/GenBank/DDBJ whole genome shotgun (WGS) entry which is preliminary data.</text>
</comment>
<sequence>DIAGWTRAYAYDKAYDICRKRFSGLRDKGKIELTGGRRDGCRVWRLK</sequence>
<proteinExistence type="predicted"/>
<feature type="non-terminal residue" evidence="1">
    <location>
        <position position="1"/>
    </location>
</feature>
<protein>
    <submittedName>
        <fullName evidence="1">Uncharacterized protein</fullName>
    </submittedName>
</protein>
<reference evidence="1" key="1">
    <citation type="journal article" date="2015" name="Nature">
        <title>Complex archaea that bridge the gap between prokaryotes and eukaryotes.</title>
        <authorList>
            <person name="Spang A."/>
            <person name="Saw J.H."/>
            <person name="Jorgensen S.L."/>
            <person name="Zaremba-Niedzwiedzka K."/>
            <person name="Martijn J."/>
            <person name="Lind A.E."/>
            <person name="van Eijk R."/>
            <person name="Schleper C."/>
            <person name="Guy L."/>
            <person name="Ettema T.J."/>
        </authorList>
    </citation>
    <scope>NUCLEOTIDE SEQUENCE</scope>
</reference>
<dbReference type="AlphaFoldDB" id="A0A0F9ESH3"/>
<organism evidence="1">
    <name type="scientific">marine sediment metagenome</name>
    <dbReference type="NCBI Taxonomy" id="412755"/>
    <lineage>
        <taxon>unclassified sequences</taxon>
        <taxon>metagenomes</taxon>
        <taxon>ecological metagenomes</taxon>
    </lineage>
</organism>
<dbReference type="EMBL" id="LAZR01035711">
    <property type="protein sequence ID" value="KKL26778.1"/>
    <property type="molecule type" value="Genomic_DNA"/>
</dbReference>
<accession>A0A0F9ESH3</accession>
<evidence type="ECO:0000313" key="1">
    <source>
        <dbReference type="EMBL" id="KKL26778.1"/>
    </source>
</evidence>
<gene>
    <name evidence="1" type="ORF">LCGC14_2391820</name>
</gene>